<gene>
    <name evidence="2" type="ORF">SAMN05421508_104372</name>
</gene>
<proteinExistence type="predicted"/>
<evidence type="ECO:0000313" key="3">
    <source>
        <dbReference type="Proteomes" id="UP000219621"/>
    </source>
</evidence>
<dbReference type="OrthoDB" id="8243561at2"/>
<dbReference type="AlphaFoldDB" id="A0A286GJ81"/>
<dbReference type="EMBL" id="OCNJ01000004">
    <property type="protein sequence ID" value="SOD95532.1"/>
    <property type="molecule type" value="Genomic_DNA"/>
</dbReference>
<evidence type="ECO:0000313" key="2">
    <source>
        <dbReference type="EMBL" id="SOD95532.1"/>
    </source>
</evidence>
<dbReference type="InterPro" id="IPR010486">
    <property type="entry name" value="HNS-dep_expression_A/B"/>
</dbReference>
<dbReference type="RefSeq" id="WP_097279317.1">
    <property type="nucleotide sequence ID" value="NZ_OCNJ01000004.1"/>
</dbReference>
<reference evidence="2 3" key="1">
    <citation type="submission" date="2017-09" db="EMBL/GenBank/DDBJ databases">
        <authorList>
            <person name="Ehlers B."/>
            <person name="Leendertz F.H."/>
        </authorList>
    </citation>
    <scope>NUCLEOTIDE SEQUENCE [LARGE SCALE GENOMIC DNA]</scope>
    <source>
        <strain evidence="2 3">USBA 140</strain>
    </source>
</reference>
<name>A0A286GJ81_9PROT</name>
<feature type="signal peptide" evidence="1">
    <location>
        <begin position="1"/>
        <end position="23"/>
    </location>
</feature>
<keyword evidence="1" id="KW-0732">Signal</keyword>
<feature type="chain" id="PRO_5012854953" evidence="1">
    <location>
        <begin position="24"/>
        <end position="103"/>
    </location>
</feature>
<sequence length="103" mass="10890">MKTLCQTAATAAALLLLAQPAAASGNIDFGSASCREFVEVVQTSSQEDVAGMFLWLDGYLSGVSGDTVLDWRVFESFVENLSGYCAAHGKENLLKAARKVGVN</sequence>
<dbReference type="Proteomes" id="UP000219621">
    <property type="component" value="Unassembled WGS sequence"/>
</dbReference>
<accession>A0A286GJ81</accession>
<organism evidence="2 3">
    <name type="scientific">Caenispirillum bisanense</name>
    <dbReference type="NCBI Taxonomy" id="414052"/>
    <lineage>
        <taxon>Bacteria</taxon>
        <taxon>Pseudomonadati</taxon>
        <taxon>Pseudomonadota</taxon>
        <taxon>Alphaproteobacteria</taxon>
        <taxon>Rhodospirillales</taxon>
        <taxon>Novispirillaceae</taxon>
        <taxon>Caenispirillum</taxon>
    </lineage>
</organism>
<protein>
    <submittedName>
        <fullName evidence="2">HdeA/HdeB family protein</fullName>
    </submittedName>
</protein>
<keyword evidence="3" id="KW-1185">Reference proteome</keyword>
<evidence type="ECO:0000256" key="1">
    <source>
        <dbReference type="SAM" id="SignalP"/>
    </source>
</evidence>
<dbReference type="Pfam" id="PF06411">
    <property type="entry name" value="HdeA"/>
    <property type="match status" value="1"/>
</dbReference>